<dbReference type="STRING" id="489703.SAMN04488038_104201"/>
<dbReference type="OrthoDB" id="9887969at2"/>
<evidence type="ECO:0000313" key="2">
    <source>
        <dbReference type="EMBL" id="SEQ18149.1"/>
    </source>
</evidence>
<proteinExistence type="predicted"/>
<keyword evidence="1" id="KW-0812">Transmembrane</keyword>
<evidence type="ECO:0000256" key="1">
    <source>
        <dbReference type="SAM" id="Phobius"/>
    </source>
</evidence>
<dbReference type="AlphaFoldDB" id="A0A1H9DXD1"/>
<protein>
    <submittedName>
        <fullName evidence="2">Uncharacterized protein</fullName>
    </submittedName>
</protein>
<dbReference type="Proteomes" id="UP000199233">
    <property type="component" value="Unassembled WGS sequence"/>
</dbReference>
<feature type="transmembrane region" description="Helical" evidence="1">
    <location>
        <begin position="30"/>
        <end position="54"/>
    </location>
</feature>
<keyword evidence="1" id="KW-1133">Transmembrane helix</keyword>
<keyword evidence="3" id="KW-1185">Reference proteome</keyword>
<gene>
    <name evidence="2" type="ORF">SAMN04488038_104201</name>
</gene>
<keyword evidence="1" id="KW-0472">Membrane</keyword>
<dbReference type="EMBL" id="FOFS01000004">
    <property type="protein sequence ID" value="SEQ18149.1"/>
    <property type="molecule type" value="Genomic_DNA"/>
</dbReference>
<dbReference type="RefSeq" id="WP_028006854.1">
    <property type="nucleotide sequence ID" value="NZ_FOFS01000004.1"/>
</dbReference>
<organism evidence="2 3">
    <name type="scientific">Solimonas aquatica</name>
    <dbReference type="NCBI Taxonomy" id="489703"/>
    <lineage>
        <taxon>Bacteria</taxon>
        <taxon>Pseudomonadati</taxon>
        <taxon>Pseudomonadota</taxon>
        <taxon>Gammaproteobacteria</taxon>
        <taxon>Nevskiales</taxon>
        <taxon>Nevskiaceae</taxon>
        <taxon>Solimonas</taxon>
    </lineage>
</organism>
<evidence type="ECO:0000313" key="3">
    <source>
        <dbReference type="Proteomes" id="UP000199233"/>
    </source>
</evidence>
<name>A0A1H9DXD1_9GAMM</name>
<sequence length="100" mass="10877">MNDSQHTPSAQEVERAIKCLEKYEKAANPLALASIVTCLAGPVLLSGSEFLAAFPDLVPVLYIVMLVAWLNGYTILIARHHALHARRLLSKAQATSNPLL</sequence>
<accession>A0A1H9DXD1</accession>
<reference evidence="2 3" key="1">
    <citation type="submission" date="2016-10" db="EMBL/GenBank/DDBJ databases">
        <authorList>
            <person name="de Groot N.N."/>
        </authorList>
    </citation>
    <scope>NUCLEOTIDE SEQUENCE [LARGE SCALE GENOMIC DNA]</scope>
    <source>
        <strain evidence="2 3">DSM 25927</strain>
    </source>
</reference>
<feature type="transmembrane region" description="Helical" evidence="1">
    <location>
        <begin position="60"/>
        <end position="78"/>
    </location>
</feature>